<evidence type="ECO:0000313" key="8">
    <source>
        <dbReference type="Proteomes" id="UP000006377"/>
    </source>
</evidence>
<dbReference type="InterPro" id="IPR034646">
    <property type="entry name" value="ADCK3_dom"/>
</dbReference>
<dbReference type="Pfam" id="PF03109">
    <property type="entry name" value="ABC1"/>
    <property type="match status" value="1"/>
</dbReference>
<dbReference type="GO" id="GO:0016740">
    <property type="term" value="F:transferase activity"/>
    <property type="evidence" value="ECO:0007669"/>
    <property type="project" value="UniProtKB-KW"/>
</dbReference>
<keyword evidence="2" id="KW-0808">Transferase</keyword>
<keyword evidence="8" id="KW-1185">Reference proteome</keyword>
<name>A7HUT4_PARL1</name>
<dbReference type="SUPFAM" id="SSF56112">
    <property type="entry name" value="Protein kinase-like (PK-like)"/>
    <property type="match status" value="1"/>
</dbReference>
<dbReference type="STRING" id="402881.Plav_2053"/>
<dbReference type="GO" id="GO:0005524">
    <property type="term" value="F:ATP binding"/>
    <property type="evidence" value="ECO:0007669"/>
    <property type="project" value="UniProtKB-KW"/>
</dbReference>
<proteinExistence type="inferred from homology"/>
<keyword evidence="3" id="KW-0547">Nucleotide-binding</keyword>
<dbReference type="HOGENOM" id="CLU_006533_9_3_5"/>
<dbReference type="CDD" id="cd13970">
    <property type="entry name" value="ABC1_ADCK3"/>
    <property type="match status" value="1"/>
</dbReference>
<accession>A7HUT4</accession>
<dbReference type="KEGG" id="pla:Plav_2053"/>
<feature type="domain" description="ABC1 atypical kinase-like" evidence="6">
    <location>
        <begin position="97"/>
        <end position="334"/>
    </location>
</feature>
<organism evidence="7 8">
    <name type="scientific">Parvibaculum lavamentivorans (strain DS-1 / DSM 13023 / NCIMB 13966)</name>
    <dbReference type="NCBI Taxonomy" id="402881"/>
    <lineage>
        <taxon>Bacteria</taxon>
        <taxon>Pseudomonadati</taxon>
        <taxon>Pseudomonadota</taxon>
        <taxon>Alphaproteobacteria</taxon>
        <taxon>Hyphomicrobiales</taxon>
        <taxon>Parvibaculaceae</taxon>
        <taxon>Parvibaculum</taxon>
    </lineage>
</organism>
<reference evidence="7 8" key="1">
    <citation type="journal article" date="2011" name="Stand. Genomic Sci.">
        <title>Complete genome sequence of Parvibaculum lavamentivorans type strain (DS-1(T)).</title>
        <authorList>
            <person name="Schleheck D."/>
            <person name="Weiss M."/>
            <person name="Pitluck S."/>
            <person name="Bruce D."/>
            <person name="Land M.L."/>
            <person name="Han S."/>
            <person name="Saunders E."/>
            <person name="Tapia R."/>
            <person name="Detter C."/>
            <person name="Brettin T."/>
            <person name="Han J."/>
            <person name="Woyke T."/>
            <person name="Goodwin L."/>
            <person name="Pennacchio L."/>
            <person name="Nolan M."/>
            <person name="Cook A.M."/>
            <person name="Kjelleberg S."/>
            <person name="Thomas T."/>
        </authorList>
    </citation>
    <scope>NUCLEOTIDE SEQUENCE [LARGE SCALE GENOMIC DNA]</scope>
    <source>
        <strain evidence="8">DS-1 / DSM 13023 / NCIMB 13966</strain>
    </source>
</reference>
<dbReference type="Proteomes" id="UP000006377">
    <property type="component" value="Chromosome"/>
</dbReference>
<dbReference type="OrthoDB" id="9795390at2"/>
<evidence type="ECO:0000256" key="5">
    <source>
        <dbReference type="SAM" id="MobiDB-lite"/>
    </source>
</evidence>
<dbReference type="RefSeq" id="WP_012110971.1">
    <property type="nucleotide sequence ID" value="NC_009719.1"/>
</dbReference>
<dbReference type="InterPro" id="IPR051409">
    <property type="entry name" value="Atypical_kinase_ADCK"/>
</dbReference>
<dbReference type="EMBL" id="CP000774">
    <property type="protein sequence ID" value="ABS63667.1"/>
    <property type="molecule type" value="Genomic_DNA"/>
</dbReference>
<feature type="region of interest" description="Disordered" evidence="5">
    <location>
        <begin position="1"/>
        <end position="23"/>
    </location>
</feature>
<dbReference type="InterPro" id="IPR004147">
    <property type="entry name" value="ABC1_dom"/>
</dbReference>
<sequence>MSNEPPRDDPPKPRDNEANSLGRRVQRYAQVGAGVGGIAARMAGARLLGLDQADGRTARELKSALGGLKGPIMKVAQMIATIPEAVPAEFAAELAELQSAAPPMGWPFVKRRMRAELGPGWEQRFGTFEKEAAAAASLGQVHRATTDDGEKLAVKLQYPDMQSAVDADLKQLGLIFSIHRRMDSAIDTREMYKEIGDRLREELDYEREAAHMRLYADIFADDARIDVPDVYSQLSTKRLLTMSWLEGKPLLSFRDHPLEDRNRIAETMFAAWWMPFSHYGVIHGDPHLGNYTVRQDLGINLLDYGCIRIFPPAFVAGVVELYRSLETNDRDRAAAAYERWGFRNLSNELIDVLNVWAGFIYAPLLDNRVRSVADGIGPGEYGRKEAFSVHKRLRELGPVTPPREFVFMDRAAIGLGSVFLHLGAELNFHRLFNETIEDFDATMLDKRQSAALKKAGVPLAA</sequence>
<dbReference type="PANTHER" id="PTHR43851">
    <property type="match status" value="1"/>
</dbReference>
<feature type="compositionally biased region" description="Basic and acidic residues" evidence="5">
    <location>
        <begin position="1"/>
        <end position="17"/>
    </location>
</feature>
<dbReference type="AlphaFoldDB" id="A7HUT4"/>
<evidence type="ECO:0000256" key="4">
    <source>
        <dbReference type="ARBA" id="ARBA00022840"/>
    </source>
</evidence>
<evidence type="ECO:0000256" key="3">
    <source>
        <dbReference type="ARBA" id="ARBA00022741"/>
    </source>
</evidence>
<evidence type="ECO:0000256" key="2">
    <source>
        <dbReference type="ARBA" id="ARBA00022679"/>
    </source>
</evidence>
<dbReference type="InterPro" id="IPR011009">
    <property type="entry name" value="Kinase-like_dom_sf"/>
</dbReference>
<protein>
    <submittedName>
        <fullName evidence="7">ABC-1 domain protein</fullName>
    </submittedName>
</protein>
<comment type="similarity">
    <text evidence="1">Belongs to the protein kinase superfamily. ADCK protein kinase family.</text>
</comment>
<dbReference type="eggNOG" id="COG0661">
    <property type="taxonomic scope" value="Bacteria"/>
</dbReference>
<dbReference type="PANTHER" id="PTHR43851:SF3">
    <property type="entry name" value="COENZYME Q8"/>
    <property type="match status" value="1"/>
</dbReference>
<gene>
    <name evidence="7" type="ordered locus">Plav_2053</name>
</gene>
<evidence type="ECO:0000259" key="6">
    <source>
        <dbReference type="Pfam" id="PF03109"/>
    </source>
</evidence>
<keyword evidence="4" id="KW-0067">ATP-binding</keyword>
<evidence type="ECO:0000256" key="1">
    <source>
        <dbReference type="ARBA" id="ARBA00009670"/>
    </source>
</evidence>
<evidence type="ECO:0000313" key="7">
    <source>
        <dbReference type="EMBL" id="ABS63667.1"/>
    </source>
</evidence>